<proteinExistence type="predicted"/>
<evidence type="ECO:0000256" key="1">
    <source>
        <dbReference type="SAM" id="Phobius"/>
    </source>
</evidence>
<evidence type="ECO:0000313" key="3">
    <source>
        <dbReference type="Proteomes" id="UP000014523"/>
    </source>
</evidence>
<evidence type="ECO:0000313" key="2">
    <source>
        <dbReference type="EMBL" id="EPF93264.1"/>
    </source>
</evidence>
<keyword evidence="1" id="KW-0472">Membrane</keyword>
<keyword evidence="1" id="KW-0812">Transmembrane</keyword>
<organism evidence="2 3">
    <name type="scientific">Acinetobacter gyllenbergii CIP 110306 = MTCC 11365</name>
    <dbReference type="NCBI Taxonomy" id="1217657"/>
    <lineage>
        <taxon>Bacteria</taxon>
        <taxon>Pseudomonadati</taxon>
        <taxon>Pseudomonadota</taxon>
        <taxon>Gammaproteobacteria</taxon>
        <taxon>Moraxellales</taxon>
        <taxon>Moraxellaceae</taxon>
        <taxon>Acinetobacter</taxon>
    </lineage>
</organism>
<dbReference type="Proteomes" id="UP000014523">
    <property type="component" value="Unassembled WGS sequence"/>
</dbReference>
<dbReference type="EMBL" id="ATGG01000004">
    <property type="protein sequence ID" value="EPF93264.1"/>
    <property type="molecule type" value="Genomic_DNA"/>
</dbReference>
<protein>
    <submittedName>
        <fullName evidence="2">Uncharacterized protein</fullName>
    </submittedName>
</protein>
<accession>A0A829HPQ3</accession>
<feature type="transmembrane region" description="Helical" evidence="1">
    <location>
        <begin position="53"/>
        <end position="76"/>
    </location>
</feature>
<comment type="caution">
    <text evidence="2">The sequence shown here is derived from an EMBL/GenBank/DDBJ whole genome shotgun (WGS) entry which is preliminary data.</text>
</comment>
<reference evidence="2 3" key="1">
    <citation type="submission" date="2013-06" db="EMBL/GenBank/DDBJ databases">
        <title>The Genome Sequence of Acinetobacter gyllenbergii CIP 110306.</title>
        <authorList>
            <consortium name="The Broad Institute Genome Sequencing Platform"/>
            <consortium name="The Broad Institute Genome Sequencing Center for Infectious Disease"/>
            <person name="Cerqueira G."/>
            <person name="Feldgarden M."/>
            <person name="Courvalin P."/>
            <person name="Perichon B."/>
            <person name="Grillot-Courvalin C."/>
            <person name="Clermont D."/>
            <person name="Rocha E."/>
            <person name="Yoon E.-J."/>
            <person name="Nemec A."/>
            <person name="Young S.K."/>
            <person name="Zeng Q."/>
            <person name="Gargeya S."/>
            <person name="Fitzgerald M."/>
            <person name="Abouelleil A."/>
            <person name="Alvarado L."/>
            <person name="Berlin A.M."/>
            <person name="Chapman S.B."/>
            <person name="Dewar J."/>
            <person name="Goldberg J."/>
            <person name="Griggs A."/>
            <person name="Gujja S."/>
            <person name="Hansen M."/>
            <person name="Howarth C."/>
            <person name="Imamovic A."/>
            <person name="Larimer J."/>
            <person name="McCowan C."/>
            <person name="Murphy C."/>
            <person name="Pearson M."/>
            <person name="Priest M."/>
            <person name="Roberts A."/>
            <person name="Saif S."/>
            <person name="Shea T."/>
            <person name="Sykes S."/>
            <person name="Wortman J."/>
            <person name="Nusbaum C."/>
            <person name="Birren B."/>
        </authorList>
    </citation>
    <scope>NUCLEOTIDE SEQUENCE [LARGE SCALE GENOMIC DNA]</scope>
    <source>
        <strain evidence="2 3">CIP 110306</strain>
    </source>
</reference>
<sequence length="77" mass="9274">MRVFSFLNLGFYFFNLSLSLLLKLHNYFCFIYMTDQHNKKFQLVHSPTFTLGFDSSLLLFLWFFTCLKFTGLKIVIR</sequence>
<dbReference type="AlphaFoldDB" id="A0A829HPQ3"/>
<feature type="transmembrane region" description="Helical" evidence="1">
    <location>
        <begin position="12"/>
        <end position="33"/>
    </location>
</feature>
<keyword evidence="3" id="KW-1185">Reference proteome</keyword>
<name>A0A829HPQ3_9GAMM</name>
<keyword evidence="1" id="KW-1133">Transmembrane helix</keyword>
<gene>
    <name evidence="2" type="ORF">F957_00233</name>
</gene>